<organism evidence="11 12">
    <name type="scientific">Trichuris muris</name>
    <name type="common">Mouse whipworm</name>
    <dbReference type="NCBI Taxonomy" id="70415"/>
    <lineage>
        <taxon>Eukaryota</taxon>
        <taxon>Metazoa</taxon>
        <taxon>Ecdysozoa</taxon>
        <taxon>Nematoda</taxon>
        <taxon>Enoplea</taxon>
        <taxon>Dorylaimia</taxon>
        <taxon>Trichinellida</taxon>
        <taxon>Trichuridae</taxon>
        <taxon>Trichuris</taxon>
    </lineage>
</organism>
<reference evidence="12" key="1">
    <citation type="submission" date="2019-12" db="UniProtKB">
        <authorList>
            <consortium name="WormBaseParasite"/>
        </authorList>
    </citation>
    <scope>IDENTIFICATION</scope>
</reference>
<dbReference type="SUPFAM" id="SSF49503">
    <property type="entry name" value="Cupredoxins"/>
    <property type="match status" value="1"/>
</dbReference>
<comment type="subcellular location">
    <subcellularLocation>
        <location evidence="1">Membrane</location>
    </subcellularLocation>
</comment>
<feature type="signal peptide" evidence="9">
    <location>
        <begin position="1"/>
        <end position="17"/>
    </location>
</feature>
<dbReference type="GO" id="GO:0007411">
    <property type="term" value="P:axon guidance"/>
    <property type="evidence" value="ECO:0007669"/>
    <property type="project" value="TreeGrafter"/>
</dbReference>
<dbReference type="GO" id="GO:0005886">
    <property type="term" value="C:plasma membrane"/>
    <property type="evidence" value="ECO:0007669"/>
    <property type="project" value="TreeGrafter"/>
</dbReference>
<dbReference type="GO" id="GO:0048013">
    <property type="term" value="P:ephrin receptor signaling pathway"/>
    <property type="evidence" value="ECO:0007669"/>
    <property type="project" value="TreeGrafter"/>
</dbReference>
<dbReference type="CDD" id="cd02675">
    <property type="entry name" value="Ephrin_ectodomain"/>
    <property type="match status" value="1"/>
</dbReference>
<dbReference type="AlphaFoldDB" id="A0A5S6R0D2"/>
<dbReference type="GO" id="GO:0046875">
    <property type="term" value="F:ephrin receptor binding"/>
    <property type="evidence" value="ECO:0007669"/>
    <property type="project" value="TreeGrafter"/>
</dbReference>
<evidence type="ECO:0000256" key="6">
    <source>
        <dbReference type="PROSITE-ProRule" id="PRU00884"/>
    </source>
</evidence>
<keyword evidence="11" id="KW-1185">Reference proteome</keyword>
<sequence length="318" mass="36343">MLLPFFLLLQSLHVATGRKLQSIYWNSTNPSFHRSPDGLVFAAEIMDSLEIHCPRYKNKTQQKPEFSKIYMVSKSGYEKCVLDQERLVGQCLTPYLDSSIKLTVREFSPLPNGLEFRPGHSFYFITTSDGTKTGVNHRSEGLCKTKNLKMEMRVRRVREDVKRQHTSKKTNSYHNWPWKRIGQSPQDNIPSRTTSRRLSDWNVDTNIRTNGIRGFVIEPTIRAEPLENNNVFEVTSLYEEPVILYEVHEFSNVGVNTFHSSASPNLSSNSSRKCGCATGNAAPVLGFSTFERSVLHLMQQWKCHVSCELFLFGLPNSS</sequence>
<dbReference type="PANTHER" id="PTHR11304:SF29">
    <property type="entry name" value="EPHRIN"/>
    <property type="match status" value="1"/>
</dbReference>
<protein>
    <submittedName>
        <fullName evidence="12">Ephrin RBD domain-containing protein</fullName>
    </submittedName>
</protein>
<feature type="compositionally biased region" description="Polar residues" evidence="8">
    <location>
        <begin position="183"/>
        <end position="193"/>
    </location>
</feature>
<evidence type="ECO:0000313" key="12">
    <source>
        <dbReference type="WBParaSite" id="TMUE_3000012888.1"/>
    </source>
</evidence>
<keyword evidence="5" id="KW-0325">Glycoprotein</keyword>
<proteinExistence type="inferred from homology"/>
<evidence type="ECO:0000256" key="1">
    <source>
        <dbReference type="ARBA" id="ARBA00004370"/>
    </source>
</evidence>
<dbReference type="WBParaSite" id="TMUE_3000012888.1">
    <property type="protein sequence ID" value="TMUE_3000012888.1"/>
    <property type="gene ID" value="WBGene00286671"/>
</dbReference>
<keyword evidence="4" id="KW-1015">Disulfide bond</keyword>
<feature type="domain" description="Ephrin RBD" evidence="10">
    <location>
        <begin position="18"/>
        <end position="154"/>
    </location>
</feature>
<dbReference type="InterPro" id="IPR031328">
    <property type="entry name" value="Ephrin"/>
</dbReference>
<dbReference type="Proteomes" id="UP000046395">
    <property type="component" value="Unassembled WGS sequence"/>
</dbReference>
<feature type="chain" id="PRO_5024276206" evidence="9">
    <location>
        <begin position="18"/>
        <end position="318"/>
    </location>
</feature>
<dbReference type="PROSITE" id="PS51551">
    <property type="entry name" value="EPHRIN_RBD_2"/>
    <property type="match status" value="1"/>
</dbReference>
<dbReference type="STRING" id="70415.A0A5S6R0D2"/>
<evidence type="ECO:0000256" key="4">
    <source>
        <dbReference type="ARBA" id="ARBA00023157"/>
    </source>
</evidence>
<dbReference type="InterPro" id="IPR001799">
    <property type="entry name" value="Ephrin_RBD"/>
</dbReference>
<dbReference type="PANTHER" id="PTHR11304">
    <property type="entry name" value="EPHRIN"/>
    <property type="match status" value="1"/>
</dbReference>
<dbReference type="Pfam" id="PF00812">
    <property type="entry name" value="Ephrin"/>
    <property type="match status" value="1"/>
</dbReference>
<evidence type="ECO:0000256" key="7">
    <source>
        <dbReference type="RuleBase" id="RU004375"/>
    </source>
</evidence>
<evidence type="ECO:0000256" key="5">
    <source>
        <dbReference type="ARBA" id="ARBA00023180"/>
    </source>
</evidence>
<dbReference type="Gene3D" id="2.60.40.420">
    <property type="entry name" value="Cupredoxins - blue copper proteins"/>
    <property type="match status" value="1"/>
</dbReference>
<dbReference type="PRINTS" id="PR01347">
    <property type="entry name" value="EPHRIN"/>
</dbReference>
<evidence type="ECO:0000313" key="11">
    <source>
        <dbReference type="Proteomes" id="UP000046395"/>
    </source>
</evidence>
<accession>A0A5S6R0D2</accession>
<evidence type="ECO:0000259" key="10">
    <source>
        <dbReference type="PROSITE" id="PS51551"/>
    </source>
</evidence>
<evidence type="ECO:0000256" key="3">
    <source>
        <dbReference type="ARBA" id="ARBA00023136"/>
    </source>
</evidence>
<feature type="region of interest" description="Disordered" evidence="8">
    <location>
        <begin position="159"/>
        <end position="195"/>
    </location>
</feature>
<evidence type="ECO:0000256" key="2">
    <source>
        <dbReference type="ARBA" id="ARBA00022729"/>
    </source>
</evidence>
<keyword evidence="3 7" id="KW-0472">Membrane</keyword>
<evidence type="ECO:0000256" key="8">
    <source>
        <dbReference type="SAM" id="MobiDB-lite"/>
    </source>
</evidence>
<evidence type="ECO:0000256" key="9">
    <source>
        <dbReference type="SAM" id="SignalP"/>
    </source>
</evidence>
<name>A0A5S6R0D2_TRIMR</name>
<dbReference type="InterPro" id="IPR008972">
    <property type="entry name" value="Cupredoxin"/>
</dbReference>
<comment type="similarity">
    <text evidence="6 7">Belongs to the ephrin family.</text>
</comment>
<keyword evidence="2 9" id="KW-0732">Signal</keyword>
<comment type="caution">
    <text evidence="6">Lacks conserved residue(s) required for the propagation of feature annotation.</text>
</comment>